<dbReference type="GO" id="GO:0016887">
    <property type="term" value="F:ATP hydrolysis activity"/>
    <property type="evidence" value="ECO:0007669"/>
    <property type="project" value="InterPro"/>
</dbReference>
<dbReference type="InterPro" id="IPR003439">
    <property type="entry name" value="ABC_transporter-like_ATP-bd"/>
</dbReference>
<keyword evidence="4" id="KW-1278">Translocase</keyword>
<dbReference type="OrthoDB" id="5292475at2"/>
<dbReference type="InterPro" id="IPR003593">
    <property type="entry name" value="AAA+_ATPase"/>
</dbReference>
<dbReference type="Proteomes" id="UP000298050">
    <property type="component" value="Unassembled WGS sequence"/>
</dbReference>
<sequence>MNALEVSALGAAPYGPPLLHGIDFRLASGEVLGLIGPNGAGKSSLLHCLAGGVGTSGGSIRLAGRELRDWPREARARALAMQTQHASLNFPFTVAEVIQLGRIPHASGRAADRAILEEVLAATDTAALRERRYTQLSGGERQRVQLARAVAQVWRAQDAPTRLLLLDEPSAALDPAHQHMVLDVVARVAAEGCAVVIASHDFNLLAARADHLLVMQDGAQVACGEPATVLTPALFTAVFGIQVQILSHPVSQRPLVVQL</sequence>
<dbReference type="Gene3D" id="3.40.50.300">
    <property type="entry name" value="P-loop containing nucleotide triphosphate hydrolases"/>
    <property type="match status" value="1"/>
</dbReference>
<dbReference type="Pfam" id="PF00005">
    <property type="entry name" value="ABC_tran"/>
    <property type="match status" value="1"/>
</dbReference>
<dbReference type="PROSITE" id="PS00211">
    <property type="entry name" value="ABC_TRANSPORTER_1"/>
    <property type="match status" value="1"/>
</dbReference>
<keyword evidence="3 7" id="KW-0067">ATP-binding</keyword>
<evidence type="ECO:0000256" key="4">
    <source>
        <dbReference type="ARBA" id="ARBA00022967"/>
    </source>
</evidence>
<protein>
    <submittedName>
        <fullName evidence="7">Heme ABC transporter ATP-binding protein</fullName>
    </submittedName>
</protein>
<evidence type="ECO:0000313" key="7">
    <source>
        <dbReference type="EMBL" id="TGD74689.1"/>
    </source>
</evidence>
<dbReference type="SUPFAM" id="SSF52540">
    <property type="entry name" value="P-loop containing nucleoside triphosphate hydrolases"/>
    <property type="match status" value="1"/>
</dbReference>
<evidence type="ECO:0000259" key="6">
    <source>
        <dbReference type="PROSITE" id="PS50893"/>
    </source>
</evidence>
<evidence type="ECO:0000256" key="5">
    <source>
        <dbReference type="ARBA" id="ARBA00037066"/>
    </source>
</evidence>
<dbReference type="InterPro" id="IPR027417">
    <property type="entry name" value="P-loop_NTPase"/>
</dbReference>
<dbReference type="SMART" id="SM00382">
    <property type="entry name" value="AAA"/>
    <property type="match status" value="1"/>
</dbReference>
<comment type="caution">
    <text evidence="7">The sequence shown here is derived from an EMBL/GenBank/DDBJ whole genome shotgun (WGS) entry which is preliminary data.</text>
</comment>
<evidence type="ECO:0000256" key="3">
    <source>
        <dbReference type="ARBA" id="ARBA00022840"/>
    </source>
</evidence>
<reference evidence="7 8" key="1">
    <citation type="submission" date="2019-04" db="EMBL/GenBank/DDBJ databases">
        <title>Taxonomy of novel Haliea sp. from mangrove soil of West Coast of India.</title>
        <authorList>
            <person name="Verma A."/>
            <person name="Kumar P."/>
            <person name="Krishnamurthi S."/>
        </authorList>
    </citation>
    <scope>NUCLEOTIDE SEQUENCE [LARGE SCALE GENOMIC DNA]</scope>
    <source>
        <strain evidence="7 8">SAOS-164</strain>
    </source>
</reference>
<accession>A0A4Z0M5B7</accession>
<evidence type="ECO:0000256" key="2">
    <source>
        <dbReference type="ARBA" id="ARBA00022741"/>
    </source>
</evidence>
<name>A0A4Z0M5B7_9GAMM</name>
<feature type="domain" description="ABC transporter" evidence="6">
    <location>
        <begin position="4"/>
        <end position="242"/>
    </location>
</feature>
<dbReference type="NCBIfam" id="NF010068">
    <property type="entry name" value="PRK13548.1"/>
    <property type="match status" value="1"/>
</dbReference>
<dbReference type="GO" id="GO:0005524">
    <property type="term" value="F:ATP binding"/>
    <property type="evidence" value="ECO:0007669"/>
    <property type="project" value="UniProtKB-KW"/>
</dbReference>
<dbReference type="AlphaFoldDB" id="A0A4Z0M5B7"/>
<keyword evidence="8" id="KW-1185">Reference proteome</keyword>
<comment type="function">
    <text evidence="5">Part of the ABC transporter complex HmuTUV involved in hemin import. Responsible for energy coupling to the transport system.</text>
</comment>
<dbReference type="InterPro" id="IPR017871">
    <property type="entry name" value="ABC_transporter-like_CS"/>
</dbReference>
<dbReference type="PANTHER" id="PTHR42794">
    <property type="entry name" value="HEMIN IMPORT ATP-BINDING PROTEIN HMUV"/>
    <property type="match status" value="1"/>
</dbReference>
<dbReference type="PANTHER" id="PTHR42794:SF1">
    <property type="entry name" value="HEMIN IMPORT ATP-BINDING PROTEIN HMUV"/>
    <property type="match status" value="1"/>
</dbReference>
<organism evidence="7 8">
    <name type="scientific">Mangrovimicrobium sediminis</name>
    <dbReference type="NCBI Taxonomy" id="2562682"/>
    <lineage>
        <taxon>Bacteria</taxon>
        <taxon>Pseudomonadati</taxon>
        <taxon>Pseudomonadota</taxon>
        <taxon>Gammaproteobacteria</taxon>
        <taxon>Cellvibrionales</taxon>
        <taxon>Halieaceae</taxon>
        <taxon>Mangrovimicrobium</taxon>
    </lineage>
</organism>
<proteinExistence type="predicted"/>
<keyword evidence="2" id="KW-0547">Nucleotide-binding</keyword>
<evidence type="ECO:0000256" key="1">
    <source>
        <dbReference type="ARBA" id="ARBA00022448"/>
    </source>
</evidence>
<keyword evidence="1" id="KW-0813">Transport</keyword>
<dbReference type="PROSITE" id="PS50893">
    <property type="entry name" value="ABC_TRANSPORTER_2"/>
    <property type="match status" value="1"/>
</dbReference>
<evidence type="ECO:0000313" key="8">
    <source>
        <dbReference type="Proteomes" id="UP000298050"/>
    </source>
</evidence>
<dbReference type="CDD" id="cd03214">
    <property type="entry name" value="ABC_Iron-Siderophores_B12_Hemin"/>
    <property type="match status" value="1"/>
</dbReference>
<dbReference type="EMBL" id="SRLE01000005">
    <property type="protein sequence ID" value="TGD74689.1"/>
    <property type="molecule type" value="Genomic_DNA"/>
</dbReference>
<dbReference type="RefSeq" id="WP_135441691.1">
    <property type="nucleotide sequence ID" value="NZ_SRLE01000005.1"/>
</dbReference>
<gene>
    <name evidence="7" type="ORF">E4634_05675</name>
</gene>